<proteinExistence type="predicted"/>
<evidence type="ECO:0000313" key="2">
    <source>
        <dbReference type="Proteomes" id="UP000654075"/>
    </source>
</evidence>
<dbReference type="EMBL" id="CAJNNV010014860">
    <property type="protein sequence ID" value="CAE8602969.1"/>
    <property type="molecule type" value="Genomic_DNA"/>
</dbReference>
<comment type="caution">
    <text evidence="1">The sequence shown here is derived from an EMBL/GenBank/DDBJ whole genome shotgun (WGS) entry which is preliminary data.</text>
</comment>
<reference evidence="1" key="1">
    <citation type="submission" date="2021-02" db="EMBL/GenBank/DDBJ databases">
        <authorList>
            <person name="Dougan E. K."/>
            <person name="Rhodes N."/>
            <person name="Thang M."/>
            <person name="Chan C."/>
        </authorList>
    </citation>
    <scope>NUCLEOTIDE SEQUENCE</scope>
</reference>
<name>A0A813ELP2_POLGL</name>
<gene>
    <name evidence="1" type="ORF">PGLA1383_LOCUS21198</name>
</gene>
<accession>A0A813ELP2</accession>
<sequence>MAALQDSLGMNWRSHNKDLVNDSFGPAWRKASTSPLQEGSLPLHPMERKELLCRVLHLRAPEVEKLRDSDYMEQHGYSLSVCPLPTDVAFSGKGAERGFVVRVYYEAHREARLLPALQTLGVDLGESESEAVHAASCQHFEQQMMYSKEAILHLDYRQHAAHEEICLGGYRYFPWAGQ</sequence>
<dbReference type="Proteomes" id="UP000654075">
    <property type="component" value="Unassembled WGS sequence"/>
</dbReference>
<dbReference type="OMA" id="WRASPDI"/>
<feature type="non-terminal residue" evidence="1">
    <location>
        <position position="178"/>
    </location>
</feature>
<evidence type="ECO:0000313" key="1">
    <source>
        <dbReference type="EMBL" id="CAE8602969.1"/>
    </source>
</evidence>
<organism evidence="1 2">
    <name type="scientific">Polarella glacialis</name>
    <name type="common">Dinoflagellate</name>
    <dbReference type="NCBI Taxonomy" id="89957"/>
    <lineage>
        <taxon>Eukaryota</taxon>
        <taxon>Sar</taxon>
        <taxon>Alveolata</taxon>
        <taxon>Dinophyceae</taxon>
        <taxon>Suessiales</taxon>
        <taxon>Suessiaceae</taxon>
        <taxon>Polarella</taxon>
    </lineage>
</organism>
<dbReference type="AlphaFoldDB" id="A0A813ELP2"/>
<keyword evidence="2" id="KW-1185">Reference proteome</keyword>
<protein>
    <submittedName>
        <fullName evidence="1">Uncharacterized protein</fullName>
    </submittedName>
</protein>